<dbReference type="OrthoDB" id="104167at2"/>
<reference evidence="3 4" key="1">
    <citation type="journal article" date="2019" name="Int. J. Syst. Evol. Microbiol.">
        <title>Capsulimonas corticalis gen. nov., sp. nov., an aerobic capsulated bacterium, of a novel bacterial order, Capsulimonadales ord. nov., of the class Armatimonadia of the phylum Armatimonadetes.</title>
        <authorList>
            <person name="Li J."/>
            <person name="Kudo C."/>
            <person name="Tonouchi A."/>
        </authorList>
    </citation>
    <scope>NUCLEOTIDE SEQUENCE [LARGE SCALE GENOMIC DNA]</scope>
    <source>
        <strain evidence="3 4">AX-7</strain>
    </source>
</reference>
<dbReference type="Pfam" id="PF13304">
    <property type="entry name" value="AAA_21"/>
    <property type="match status" value="1"/>
</dbReference>
<evidence type="ECO:0000313" key="3">
    <source>
        <dbReference type="EMBL" id="BDI29645.1"/>
    </source>
</evidence>
<dbReference type="AlphaFoldDB" id="A0A402CYS9"/>
<feature type="domain" description="Endonuclease GajA/Old nuclease/RecF-like AAA" evidence="1">
    <location>
        <begin position="1"/>
        <end position="48"/>
    </location>
</feature>
<dbReference type="InterPro" id="IPR003959">
    <property type="entry name" value="ATPase_AAA_core"/>
</dbReference>
<feature type="domain" description="ATPase AAA-type core" evidence="2">
    <location>
        <begin position="180"/>
        <end position="348"/>
    </location>
</feature>
<dbReference type="PANTHER" id="PTHR32182:SF25">
    <property type="entry name" value="SLR1056 PROTEIN"/>
    <property type="match status" value="1"/>
</dbReference>
<evidence type="ECO:0000259" key="1">
    <source>
        <dbReference type="Pfam" id="PF13175"/>
    </source>
</evidence>
<dbReference type="PANTHER" id="PTHR32182">
    <property type="entry name" value="DNA REPLICATION AND REPAIR PROTEIN RECF"/>
    <property type="match status" value="1"/>
</dbReference>
<dbReference type="GO" id="GO:0016887">
    <property type="term" value="F:ATP hydrolysis activity"/>
    <property type="evidence" value="ECO:0007669"/>
    <property type="project" value="InterPro"/>
</dbReference>
<evidence type="ECO:0000313" key="4">
    <source>
        <dbReference type="Proteomes" id="UP000287394"/>
    </source>
</evidence>
<gene>
    <name evidence="3" type="ORF">CCAX7_16960</name>
</gene>
<dbReference type="InterPro" id="IPR027417">
    <property type="entry name" value="P-loop_NTPase"/>
</dbReference>
<keyword evidence="4" id="KW-1185">Reference proteome</keyword>
<dbReference type="EMBL" id="AP025739">
    <property type="protein sequence ID" value="BDI29645.1"/>
    <property type="molecule type" value="Genomic_DNA"/>
</dbReference>
<dbReference type="KEGG" id="ccot:CCAX7_16960"/>
<dbReference type="RefSeq" id="WP_119322487.1">
    <property type="nucleotide sequence ID" value="NZ_AP025739.1"/>
</dbReference>
<dbReference type="PIRSF" id="PIRSF029347">
    <property type="entry name" value="RecF"/>
    <property type="match status" value="1"/>
</dbReference>
<dbReference type="Gene3D" id="3.40.50.300">
    <property type="entry name" value="P-loop containing nucleotide triphosphate hydrolases"/>
    <property type="match status" value="2"/>
</dbReference>
<sequence length="392" mass="43369">MAITQLNVSGYRSIRDISVEFQRINVLVGPNGCGKSNLYQSMYLLASAANGRLARALADEGGMPSALWAGPRSKGVVDMTLGFTSGSLVYELTCGLAPPNLVPRPYDTSIDPETGMPCLWFELDPHIKSEKVWFVDQKKRTPMLERGPGSVWLRDVEGARAQFPMALSASESVLSQLREPHRFPQLSALHQEMCNWRFYHGFRTDAQAPLRHPQIGVFTPILSHDGSDLAAALATILSIDSVDLIGAVTQAFPGGRLMVKVRKGRYSLTLHMPGLARPFEASELSDGTIRYLCLLAALLTPRPPGVLALNEPETSLHPDLLEPLAHLIVRASRDTQLWITTHSTALADHIERLSGVSPVRLEKVNGETQLEGDRYPEFVDRYRPDDREDRRA</sequence>
<dbReference type="Pfam" id="PF13175">
    <property type="entry name" value="AAA_15"/>
    <property type="match status" value="1"/>
</dbReference>
<dbReference type="SUPFAM" id="SSF52540">
    <property type="entry name" value="P-loop containing nucleoside triphosphate hydrolases"/>
    <property type="match status" value="1"/>
</dbReference>
<dbReference type="InterPro" id="IPR041685">
    <property type="entry name" value="AAA_GajA/Old/RecF-like"/>
</dbReference>
<proteinExistence type="predicted"/>
<evidence type="ECO:0000259" key="2">
    <source>
        <dbReference type="Pfam" id="PF13304"/>
    </source>
</evidence>
<protein>
    <submittedName>
        <fullName evidence="3">Uncharacterized protein</fullName>
    </submittedName>
</protein>
<dbReference type="InterPro" id="IPR014555">
    <property type="entry name" value="RecF-like"/>
</dbReference>
<dbReference type="GO" id="GO:0000731">
    <property type="term" value="P:DNA synthesis involved in DNA repair"/>
    <property type="evidence" value="ECO:0007669"/>
    <property type="project" value="TreeGrafter"/>
</dbReference>
<accession>A0A402CYS9</accession>
<name>A0A402CYS9_9BACT</name>
<dbReference type="GO" id="GO:0005524">
    <property type="term" value="F:ATP binding"/>
    <property type="evidence" value="ECO:0007669"/>
    <property type="project" value="InterPro"/>
</dbReference>
<dbReference type="FunFam" id="3.40.50.300:FF:002708">
    <property type="entry name" value="FeS assembly ATPase SufC"/>
    <property type="match status" value="1"/>
</dbReference>
<organism evidence="3 4">
    <name type="scientific">Capsulimonas corticalis</name>
    <dbReference type="NCBI Taxonomy" id="2219043"/>
    <lineage>
        <taxon>Bacteria</taxon>
        <taxon>Bacillati</taxon>
        <taxon>Armatimonadota</taxon>
        <taxon>Armatimonadia</taxon>
        <taxon>Capsulimonadales</taxon>
        <taxon>Capsulimonadaceae</taxon>
        <taxon>Capsulimonas</taxon>
    </lineage>
</organism>
<dbReference type="Proteomes" id="UP000287394">
    <property type="component" value="Chromosome"/>
</dbReference>
<dbReference type="GO" id="GO:0006302">
    <property type="term" value="P:double-strand break repair"/>
    <property type="evidence" value="ECO:0007669"/>
    <property type="project" value="TreeGrafter"/>
</dbReference>